<dbReference type="Gene3D" id="1.10.10.2030">
    <property type="entry name" value="DNA/RNA-binding protein Kin17, conserved domain"/>
    <property type="match status" value="1"/>
</dbReference>
<evidence type="ECO:0000256" key="1">
    <source>
        <dbReference type="ARBA" id="ARBA00008517"/>
    </source>
</evidence>
<dbReference type="EMBL" id="ALBS01000203">
    <property type="protein sequence ID" value="EJT48456.1"/>
    <property type="molecule type" value="Genomic_DNA"/>
</dbReference>
<feature type="region of interest" description="Disordered" evidence="5">
    <location>
        <begin position="257"/>
        <end position="330"/>
    </location>
</feature>
<reference evidence="7 8" key="1">
    <citation type="journal article" date="2012" name="Eukaryot. Cell">
        <title>Draft genome sequence of CBS 2479, the standard type strain of Trichosporon asahii.</title>
        <authorList>
            <person name="Yang R.Y."/>
            <person name="Li H.T."/>
            <person name="Zhu H."/>
            <person name="Zhou G.P."/>
            <person name="Wang M."/>
            <person name="Wang L."/>
        </authorList>
    </citation>
    <scope>NUCLEOTIDE SEQUENCE [LARGE SCALE GENOMIC DNA]</scope>
    <source>
        <strain evidence="8">ATCC 90039 / CBS 2479 / JCM 2466 / KCTC 7840 / NCYC 2677 / UAMH 7654</strain>
    </source>
</reference>
<dbReference type="GO" id="GO:0006260">
    <property type="term" value="P:DNA replication"/>
    <property type="evidence" value="ECO:0007669"/>
    <property type="project" value="TreeGrafter"/>
</dbReference>
<dbReference type="GO" id="GO:0008270">
    <property type="term" value="F:zinc ion binding"/>
    <property type="evidence" value="ECO:0007669"/>
    <property type="project" value="UniProtKB-KW"/>
</dbReference>
<keyword evidence="2" id="KW-0479">Metal-binding</keyword>
<feature type="region of interest" description="Disordered" evidence="5">
    <location>
        <begin position="214"/>
        <end position="243"/>
    </location>
</feature>
<protein>
    <submittedName>
        <fullName evidence="7">Zinc finger protein</fullName>
    </submittedName>
</protein>
<dbReference type="Pfam" id="PF10357">
    <property type="entry name" value="WH_KIN17"/>
    <property type="match status" value="1"/>
</dbReference>
<dbReference type="SMART" id="SM01253">
    <property type="entry name" value="Kin17_mid"/>
    <property type="match status" value="1"/>
</dbReference>
<dbReference type="VEuPathDB" id="FungiDB:A1Q1_02477"/>
<feature type="region of interest" description="Disordered" evidence="5">
    <location>
        <begin position="180"/>
        <end position="201"/>
    </location>
</feature>
<dbReference type="GO" id="GO:0006974">
    <property type="term" value="P:DNA damage response"/>
    <property type="evidence" value="ECO:0007669"/>
    <property type="project" value="TreeGrafter"/>
</dbReference>
<evidence type="ECO:0000256" key="2">
    <source>
        <dbReference type="ARBA" id="ARBA00022723"/>
    </source>
</evidence>
<accession>J5T052</accession>
<keyword evidence="3" id="KW-0863">Zinc-finger</keyword>
<evidence type="ECO:0000313" key="8">
    <source>
        <dbReference type="Proteomes" id="UP000002748"/>
    </source>
</evidence>
<evidence type="ECO:0000256" key="5">
    <source>
        <dbReference type="SAM" id="MobiDB-lite"/>
    </source>
</evidence>
<evidence type="ECO:0000256" key="3">
    <source>
        <dbReference type="ARBA" id="ARBA00022771"/>
    </source>
</evidence>
<evidence type="ECO:0000259" key="6">
    <source>
        <dbReference type="SMART" id="SM01253"/>
    </source>
</evidence>
<name>J5T052_TRIAS</name>
<feature type="compositionally biased region" description="Basic and acidic residues" evidence="5">
    <location>
        <begin position="283"/>
        <end position="309"/>
    </location>
</feature>
<feature type="compositionally biased region" description="Gly residues" evidence="5">
    <location>
        <begin position="315"/>
        <end position="330"/>
    </location>
</feature>
<dbReference type="InterPro" id="IPR038254">
    <property type="entry name" value="KIN17_WH-like_sf"/>
</dbReference>
<dbReference type="InterPro" id="IPR037321">
    <property type="entry name" value="KIN17-like"/>
</dbReference>
<dbReference type="PANTHER" id="PTHR12805">
    <property type="entry name" value="KIN17 KIN, ANTIGENIC DETERMINANT OF RECA PROTEIN HOMOLOG"/>
    <property type="match status" value="1"/>
</dbReference>
<dbReference type="InterPro" id="IPR019447">
    <property type="entry name" value="DNA/RNA-bd_Kin17_WH-like_dom"/>
</dbReference>
<dbReference type="FunFam" id="1.10.10.2030:FF:000001">
    <property type="entry name" value="DNA/RNA-binding protein KIN17, putative"/>
    <property type="match status" value="1"/>
</dbReference>
<gene>
    <name evidence="7" type="ORF">A1Q1_02477</name>
</gene>
<dbReference type="HOGENOM" id="CLU_030065_0_0_1"/>
<feature type="compositionally biased region" description="Basic and acidic residues" evidence="5">
    <location>
        <begin position="156"/>
        <end position="169"/>
    </location>
</feature>
<feature type="region of interest" description="Disordered" evidence="5">
    <location>
        <begin position="150"/>
        <end position="169"/>
    </location>
</feature>
<feature type="domain" description="DNA/RNA-binding protein Kin17 WH-like" evidence="6">
    <location>
        <begin position="52"/>
        <end position="178"/>
    </location>
</feature>
<dbReference type="GO" id="GO:0005634">
    <property type="term" value="C:nucleus"/>
    <property type="evidence" value="ECO:0007669"/>
    <property type="project" value="TreeGrafter"/>
</dbReference>
<sequence length="330" mass="35055">MGKGGDGGYNKALGKAIKAKGKLCPLLAVADIRSGSPQVVLSAHCKSEPHLRKMISIGPNAGATIAEFSRQFQYDFVTLLKSRHNTQRVRANAVYNEYIQDKHHVHMNATRWVTLNGFIQTIGKAGIVKVDEDDKGLWIQWVDTRPETLAKQAAAQKKDRATMDGEERERKMLEDQIARARALAAEQESSSPAPGLQKAEGEKVKLSLGPISLGGSASASASGASTPATGDEKEAKPTSISFGSGVSLSGAAPAANPLKMNPLKANPLKRPAPGNVFKSAKAAKTDEPEAKPKGFVSEAERLMREDQARKAARASGGGRGGYGGHGEPRR</sequence>
<proteinExistence type="inferred from homology"/>
<comment type="similarity">
    <text evidence="1">Belongs to the KIN17 family.</text>
</comment>
<dbReference type="OrthoDB" id="10266249at2759"/>
<dbReference type="AlphaFoldDB" id="J5T052"/>
<comment type="caution">
    <text evidence="7">The sequence shown here is derived from an EMBL/GenBank/DDBJ whole genome shotgun (WGS) entry which is preliminary data.</text>
</comment>
<evidence type="ECO:0000313" key="7">
    <source>
        <dbReference type="EMBL" id="EJT48456.1"/>
    </source>
</evidence>
<dbReference type="GO" id="GO:0003690">
    <property type="term" value="F:double-stranded DNA binding"/>
    <property type="evidence" value="ECO:0007669"/>
    <property type="project" value="TreeGrafter"/>
</dbReference>
<dbReference type="Proteomes" id="UP000002748">
    <property type="component" value="Unassembled WGS sequence"/>
</dbReference>
<feature type="compositionally biased region" description="Low complexity" evidence="5">
    <location>
        <begin position="214"/>
        <end position="229"/>
    </location>
</feature>
<organism evidence="7 8">
    <name type="scientific">Trichosporon asahii var. asahii (strain ATCC 90039 / CBS 2479 / JCM 2466 / KCTC 7840 / NBRC 103889/ NCYC 2677 / UAMH 7654)</name>
    <name type="common">Yeast</name>
    <dbReference type="NCBI Taxonomy" id="1186058"/>
    <lineage>
        <taxon>Eukaryota</taxon>
        <taxon>Fungi</taxon>
        <taxon>Dikarya</taxon>
        <taxon>Basidiomycota</taxon>
        <taxon>Agaricomycotina</taxon>
        <taxon>Tremellomycetes</taxon>
        <taxon>Trichosporonales</taxon>
        <taxon>Trichosporonaceae</taxon>
        <taxon>Trichosporon</taxon>
    </lineage>
</organism>
<dbReference type="PANTHER" id="PTHR12805:SF0">
    <property type="entry name" value="DNA_RNA-BINDING PROTEIN KIN17"/>
    <property type="match status" value="1"/>
</dbReference>
<evidence type="ECO:0000256" key="4">
    <source>
        <dbReference type="ARBA" id="ARBA00022833"/>
    </source>
</evidence>
<dbReference type="KEGG" id="tasa:A1Q1_02477"/>
<dbReference type="GeneID" id="25985991"/>
<dbReference type="RefSeq" id="XP_014179214.1">
    <property type="nucleotide sequence ID" value="XM_014323739.1"/>
</dbReference>
<keyword evidence="4" id="KW-0862">Zinc</keyword>